<comment type="caution">
    <text evidence="2">The sequence shown here is derived from an EMBL/GenBank/DDBJ whole genome shotgun (WGS) entry which is preliminary data.</text>
</comment>
<dbReference type="InterPro" id="IPR036390">
    <property type="entry name" value="WH_DNA-bd_sf"/>
</dbReference>
<evidence type="ECO:0000256" key="1">
    <source>
        <dbReference type="ARBA" id="ARBA00023125"/>
    </source>
</evidence>
<dbReference type="SUPFAM" id="SSF46785">
    <property type="entry name" value="Winged helix' DNA-binding domain"/>
    <property type="match status" value="1"/>
</dbReference>
<name>A0ABS5VR83_9BACT</name>
<dbReference type="Proteomes" id="UP000772618">
    <property type="component" value="Unassembled WGS sequence"/>
</dbReference>
<dbReference type="RefSeq" id="WP_254153924.1">
    <property type="nucleotide sequence ID" value="NZ_JAHESD010000023.1"/>
</dbReference>
<dbReference type="PANTHER" id="PTHR33221:SF5">
    <property type="entry name" value="HTH-TYPE TRANSCRIPTIONAL REGULATOR ISCR"/>
    <property type="match status" value="1"/>
</dbReference>
<dbReference type="InterPro" id="IPR036388">
    <property type="entry name" value="WH-like_DNA-bd_sf"/>
</dbReference>
<keyword evidence="3" id="KW-1185">Reference proteome</keyword>
<dbReference type="InterPro" id="IPR000944">
    <property type="entry name" value="Tscrpt_reg_Rrf2"/>
</dbReference>
<dbReference type="EMBL" id="JAHESD010000023">
    <property type="protein sequence ID" value="MBT1703963.1"/>
    <property type="molecule type" value="Genomic_DNA"/>
</dbReference>
<evidence type="ECO:0000313" key="3">
    <source>
        <dbReference type="Proteomes" id="UP000772618"/>
    </source>
</evidence>
<dbReference type="NCBIfam" id="TIGR00738">
    <property type="entry name" value="rrf2_super"/>
    <property type="match status" value="1"/>
</dbReference>
<organism evidence="2 3">
    <name type="scientific">Chryseosolibacter indicus</name>
    <dbReference type="NCBI Taxonomy" id="2782351"/>
    <lineage>
        <taxon>Bacteria</taxon>
        <taxon>Pseudomonadati</taxon>
        <taxon>Bacteroidota</taxon>
        <taxon>Cytophagia</taxon>
        <taxon>Cytophagales</taxon>
        <taxon>Chryseotaleaceae</taxon>
        <taxon>Chryseosolibacter</taxon>
    </lineage>
</organism>
<dbReference type="Pfam" id="PF02082">
    <property type="entry name" value="Rrf2"/>
    <property type="match status" value="1"/>
</dbReference>
<dbReference type="InterPro" id="IPR030489">
    <property type="entry name" value="TR_Rrf2-type_CS"/>
</dbReference>
<reference evidence="2 3" key="1">
    <citation type="submission" date="2021-05" db="EMBL/GenBank/DDBJ databases">
        <title>A Polyphasic approach of four new species of the genus Ohtaekwangia: Ohtaekwangia histidinii sp. nov., Ohtaekwangia cretensis sp. nov., Ohtaekwangia indiensis sp. nov., Ohtaekwangia reichenbachii sp. nov. from diverse environment.</title>
        <authorList>
            <person name="Octaviana S."/>
        </authorList>
    </citation>
    <scope>NUCLEOTIDE SEQUENCE [LARGE SCALE GENOMIC DNA]</scope>
    <source>
        <strain evidence="2 3">PWU20</strain>
    </source>
</reference>
<keyword evidence="1" id="KW-0238">DNA-binding</keyword>
<dbReference type="PANTHER" id="PTHR33221">
    <property type="entry name" value="WINGED HELIX-TURN-HELIX TRANSCRIPTIONAL REGULATOR, RRF2 FAMILY"/>
    <property type="match status" value="1"/>
</dbReference>
<protein>
    <submittedName>
        <fullName evidence="2">Rrf2 family transcriptional regulator</fullName>
    </submittedName>
</protein>
<evidence type="ECO:0000313" key="2">
    <source>
        <dbReference type="EMBL" id="MBT1703963.1"/>
    </source>
</evidence>
<dbReference type="PROSITE" id="PS51197">
    <property type="entry name" value="HTH_RRF2_2"/>
    <property type="match status" value="1"/>
</dbReference>
<sequence>MLSKKCQYALHALVYLAKQDNTNVSTIQGIAEKKNIPKKFLEIILAELKQAGVLASRKGKMGGYYLRRNPGEISVLEIIRLVDGAVAMLPCVSLNFYQSCGRCEDEATCSINKLFSKVRDETLKVLSSNSLADLVKLSEDKKPIIPVNPLGAINNQ</sequence>
<accession>A0ABS5VR83</accession>
<dbReference type="Gene3D" id="1.10.10.10">
    <property type="entry name" value="Winged helix-like DNA-binding domain superfamily/Winged helix DNA-binding domain"/>
    <property type="match status" value="1"/>
</dbReference>
<gene>
    <name evidence="2" type="ORF">KK060_11765</name>
</gene>
<dbReference type="PROSITE" id="PS01332">
    <property type="entry name" value="HTH_RRF2_1"/>
    <property type="match status" value="1"/>
</dbReference>
<proteinExistence type="predicted"/>